<protein>
    <submittedName>
        <fullName evidence="1">Uncharacterized protein</fullName>
    </submittedName>
</protein>
<evidence type="ECO:0000313" key="1">
    <source>
        <dbReference type="EMBL" id="EJX05746.1"/>
    </source>
</evidence>
<accession>J9CZN1</accession>
<name>J9CZN1_9ZZZZ</name>
<comment type="caution">
    <text evidence="1">The sequence shown here is derived from an EMBL/GenBank/DDBJ whole genome shotgun (WGS) entry which is preliminary data.</text>
</comment>
<dbReference type="AlphaFoldDB" id="J9CZN1"/>
<organism evidence="1">
    <name type="scientific">gut metagenome</name>
    <dbReference type="NCBI Taxonomy" id="749906"/>
    <lineage>
        <taxon>unclassified sequences</taxon>
        <taxon>metagenomes</taxon>
        <taxon>organismal metagenomes</taxon>
    </lineage>
</organism>
<reference evidence="1" key="1">
    <citation type="journal article" date="2012" name="PLoS ONE">
        <title>Gene sets for utilization of primary and secondary nutrition supplies in the distal gut of endangered iberian lynx.</title>
        <authorList>
            <person name="Alcaide M."/>
            <person name="Messina E."/>
            <person name="Richter M."/>
            <person name="Bargiela R."/>
            <person name="Peplies J."/>
            <person name="Huws S.A."/>
            <person name="Newbold C.J."/>
            <person name="Golyshin P.N."/>
            <person name="Simon M.A."/>
            <person name="Lopez G."/>
            <person name="Yakimov M.M."/>
            <person name="Ferrer M."/>
        </authorList>
    </citation>
    <scope>NUCLEOTIDE SEQUENCE</scope>
</reference>
<proteinExistence type="predicted"/>
<dbReference type="EMBL" id="AMCI01001372">
    <property type="protein sequence ID" value="EJX05746.1"/>
    <property type="molecule type" value="Genomic_DNA"/>
</dbReference>
<sequence>MIFLTLRKGRGFKCSFLFSTQPNLPIHLIQHPLPLLAVRHHFNTALAQLVS</sequence>
<gene>
    <name evidence="1" type="ORF">EVA_06141</name>
</gene>